<reference evidence="1 2" key="1">
    <citation type="journal article" date="2019" name="Commun. Biol.">
        <title>The bagworm genome reveals a unique fibroin gene that provides high tensile strength.</title>
        <authorList>
            <person name="Kono N."/>
            <person name="Nakamura H."/>
            <person name="Ohtoshi R."/>
            <person name="Tomita M."/>
            <person name="Numata K."/>
            <person name="Arakawa K."/>
        </authorList>
    </citation>
    <scope>NUCLEOTIDE SEQUENCE [LARGE SCALE GENOMIC DNA]</scope>
</reference>
<evidence type="ECO:0000313" key="2">
    <source>
        <dbReference type="Proteomes" id="UP000299102"/>
    </source>
</evidence>
<gene>
    <name evidence="1" type="ORF">EVAR_75457_1</name>
</gene>
<dbReference type="EMBL" id="BGZK01000067">
    <property type="protein sequence ID" value="GBP14876.1"/>
    <property type="molecule type" value="Genomic_DNA"/>
</dbReference>
<keyword evidence="2" id="KW-1185">Reference proteome</keyword>
<sequence length="102" mass="11780">MRKVVSENKKAWLDLLSLQRTTTECKEKNILKDKLKDGEITDDNVTATEYMIHDENESEITMNEIMKVLKRMEVRKAAGYDSFVRDVEGRWGYNGKPSVPGL</sequence>
<protein>
    <submittedName>
        <fullName evidence="1">Uncharacterized protein</fullName>
    </submittedName>
</protein>
<comment type="caution">
    <text evidence="1">The sequence shown here is derived from an EMBL/GenBank/DDBJ whole genome shotgun (WGS) entry which is preliminary data.</text>
</comment>
<organism evidence="1 2">
    <name type="scientific">Eumeta variegata</name>
    <name type="common">Bagworm moth</name>
    <name type="synonym">Eumeta japonica</name>
    <dbReference type="NCBI Taxonomy" id="151549"/>
    <lineage>
        <taxon>Eukaryota</taxon>
        <taxon>Metazoa</taxon>
        <taxon>Ecdysozoa</taxon>
        <taxon>Arthropoda</taxon>
        <taxon>Hexapoda</taxon>
        <taxon>Insecta</taxon>
        <taxon>Pterygota</taxon>
        <taxon>Neoptera</taxon>
        <taxon>Endopterygota</taxon>
        <taxon>Lepidoptera</taxon>
        <taxon>Glossata</taxon>
        <taxon>Ditrysia</taxon>
        <taxon>Tineoidea</taxon>
        <taxon>Psychidae</taxon>
        <taxon>Oiketicinae</taxon>
        <taxon>Eumeta</taxon>
    </lineage>
</organism>
<dbReference type="AlphaFoldDB" id="A0A4C1TKZ7"/>
<accession>A0A4C1TKZ7</accession>
<proteinExistence type="predicted"/>
<evidence type="ECO:0000313" key="1">
    <source>
        <dbReference type="EMBL" id="GBP14876.1"/>
    </source>
</evidence>
<dbReference type="OrthoDB" id="6782199at2759"/>
<dbReference type="Proteomes" id="UP000299102">
    <property type="component" value="Unassembled WGS sequence"/>
</dbReference>
<name>A0A4C1TKZ7_EUMVA</name>